<gene>
    <name evidence="1" type="ORF">Patl1_22396</name>
</gene>
<name>A0ACC0ZYV3_9ROSI</name>
<dbReference type="Proteomes" id="UP001164250">
    <property type="component" value="Chromosome 13"/>
</dbReference>
<keyword evidence="2" id="KW-1185">Reference proteome</keyword>
<protein>
    <submittedName>
        <fullName evidence="1">Uncharacterized protein</fullName>
    </submittedName>
</protein>
<sequence length="556" mass="63776">MVVQGFSGDATPPPQPPPYFSDERDGHGRHSDGDDTSFGISSEELQLYRHLANKSFHNIQMKYSYHQNYDLQQILRNPELRLKLTKSQSFINLIQDTLVPQQQIHHHHHHGAVGRPRKTDFVSQQVTEKLKASNFSASLLRIGKWERVSIHEGDLVAKCYYAKKKLVWEFLERTLKRKIEIQWGDILAIRATMNENEPGILQIELTNPPTFHHETDPQPRKHTNWKTAADFTDGQALVWRRHYLTFPPGVLDKPFEKLLQCDDRLNELSRQPFPSLKSPYFYHQSIYEPMELNFSFHGQRPHFNPALQLSLAQLHNTPYVAQPVPSYQQNITQRRSMSELASPDSVMEFGENPEMAFWGQGMNNFADNLVGNQVQGLLHVPSITPADVFYPNNNNNNYIESGSSCRRDFDTGTDTCLNHIEKALMSDAHADYRDQGKFSQCSLESMATMEAMINQPTDGNNLFCNTNATNNTIYGQNMPIAMHIDLSSNQPSNETTGGLIFQPWMASMVTEIRQPISAVMPPQVTNEIPVSYYDYATDNHHHHHHHHHHHGQNSWP</sequence>
<evidence type="ECO:0000313" key="2">
    <source>
        <dbReference type="Proteomes" id="UP001164250"/>
    </source>
</evidence>
<accession>A0ACC0ZYV3</accession>
<proteinExistence type="predicted"/>
<evidence type="ECO:0000313" key="1">
    <source>
        <dbReference type="EMBL" id="KAJ0079283.1"/>
    </source>
</evidence>
<organism evidence="1 2">
    <name type="scientific">Pistacia atlantica</name>
    <dbReference type="NCBI Taxonomy" id="434234"/>
    <lineage>
        <taxon>Eukaryota</taxon>
        <taxon>Viridiplantae</taxon>
        <taxon>Streptophyta</taxon>
        <taxon>Embryophyta</taxon>
        <taxon>Tracheophyta</taxon>
        <taxon>Spermatophyta</taxon>
        <taxon>Magnoliopsida</taxon>
        <taxon>eudicotyledons</taxon>
        <taxon>Gunneridae</taxon>
        <taxon>Pentapetalae</taxon>
        <taxon>rosids</taxon>
        <taxon>malvids</taxon>
        <taxon>Sapindales</taxon>
        <taxon>Anacardiaceae</taxon>
        <taxon>Pistacia</taxon>
    </lineage>
</organism>
<reference evidence="2" key="1">
    <citation type="journal article" date="2023" name="G3 (Bethesda)">
        <title>Genome assembly and association tests identify interacting loci associated with vigor, precocity, and sex in interspecific pistachio rootstocks.</title>
        <authorList>
            <person name="Palmer W."/>
            <person name="Jacygrad E."/>
            <person name="Sagayaradj S."/>
            <person name="Cavanaugh K."/>
            <person name="Han R."/>
            <person name="Bertier L."/>
            <person name="Beede B."/>
            <person name="Kafkas S."/>
            <person name="Golino D."/>
            <person name="Preece J."/>
            <person name="Michelmore R."/>
        </authorList>
    </citation>
    <scope>NUCLEOTIDE SEQUENCE [LARGE SCALE GENOMIC DNA]</scope>
</reference>
<dbReference type="EMBL" id="CM047909">
    <property type="protein sequence ID" value="KAJ0079283.1"/>
    <property type="molecule type" value="Genomic_DNA"/>
</dbReference>
<comment type="caution">
    <text evidence="1">The sequence shown here is derived from an EMBL/GenBank/DDBJ whole genome shotgun (WGS) entry which is preliminary data.</text>
</comment>